<sequence>MIPVGHVIRVKNTRSPIPPQSIPESIPSIHLQTIFLPSIGNDYSVRSEWGVSQGQCSIHSSPYPFRRESIDTQKERFGGY</sequence>
<proteinExistence type="predicted"/>
<reference evidence="1 2" key="1">
    <citation type="submission" date="2021-06" db="EMBL/GenBank/DDBJ databases">
        <title>Caerostris extrusa draft genome.</title>
        <authorList>
            <person name="Kono N."/>
            <person name="Arakawa K."/>
        </authorList>
    </citation>
    <scope>NUCLEOTIDE SEQUENCE [LARGE SCALE GENOMIC DNA]</scope>
</reference>
<gene>
    <name evidence="1" type="ORF">CEXT_764181</name>
</gene>
<dbReference type="AlphaFoldDB" id="A0AAV4X4F4"/>
<dbReference type="EMBL" id="BPLR01017224">
    <property type="protein sequence ID" value="GIY89548.1"/>
    <property type="molecule type" value="Genomic_DNA"/>
</dbReference>
<organism evidence="1 2">
    <name type="scientific">Caerostris extrusa</name>
    <name type="common">Bark spider</name>
    <name type="synonym">Caerostris bankana</name>
    <dbReference type="NCBI Taxonomy" id="172846"/>
    <lineage>
        <taxon>Eukaryota</taxon>
        <taxon>Metazoa</taxon>
        <taxon>Ecdysozoa</taxon>
        <taxon>Arthropoda</taxon>
        <taxon>Chelicerata</taxon>
        <taxon>Arachnida</taxon>
        <taxon>Araneae</taxon>
        <taxon>Araneomorphae</taxon>
        <taxon>Entelegynae</taxon>
        <taxon>Araneoidea</taxon>
        <taxon>Araneidae</taxon>
        <taxon>Caerostris</taxon>
    </lineage>
</organism>
<comment type="caution">
    <text evidence="1">The sequence shown here is derived from an EMBL/GenBank/DDBJ whole genome shotgun (WGS) entry which is preliminary data.</text>
</comment>
<protein>
    <submittedName>
        <fullName evidence="1">Uncharacterized protein</fullName>
    </submittedName>
</protein>
<accession>A0AAV4X4F4</accession>
<dbReference type="Proteomes" id="UP001054945">
    <property type="component" value="Unassembled WGS sequence"/>
</dbReference>
<keyword evidence="2" id="KW-1185">Reference proteome</keyword>
<evidence type="ECO:0000313" key="2">
    <source>
        <dbReference type="Proteomes" id="UP001054945"/>
    </source>
</evidence>
<name>A0AAV4X4F4_CAEEX</name>
<evidence type="ECO:0000313" key="1">
    <source>
        <dbReference type="EMBL" id="GIY89548.1"/>
    </source>
</evidence>